<proteinExistence type="inferred from homology"/>
<dbReference type="SUPFAM" id="SSF55681">
    <property type="entry name" value="Class II aaRS and biotin synthetases"/>
    <property type="match status" value="1"/>
</dbReference>
<comment type="caution">
    <text evidence="5">The sequence shown here is derived from an EMBL/GenBank/DDBJ whole genome shotgun (WGS) entry which is preliminary data.</text>
</comment>
<dbReference type="Pfam" id="PF21948">
    <property type="entry name" value="LplA-B_cat"/>
    <property type="match status" value="1"/>
</dbReference>
<evidence type="ECO:0000256" key="3">
    <source>
        <dbReference type="ARBA" id="ARBA00008242"/>
    </source>
</evidence>
<dbReference type="UniPathway" id="UPA00537">
    <property type="reaction ID" value="UER00595"/>
</dbReference>
<dbReference type="PROSITE" id="PS51733">
    <property type="entry name" value="BPL_LPL_CATALYTIC"/>
    <property type="match status" value="1"/>
</dbReference>
<comment type="similarity">
    <text evidence="3">Belongs to the LplA family.</text>
</comment>
<comment type="function">
    <text evidence="1">Catalyzes both the ATP-dependent activation of exogenously supplied lipoate to lipoyl-AMP and the transfer of the activated lipoyl onto the lipoyl domains of lipoate-dependent enzymes.</text>
</comment>
<dbReference type="InterPro" id="IPR004562">
    <property type="entry name" value="LipoylTrfase_LipoateP_Ligase"/>
</dbReference>
<sequence length="451" mass="49995">MLPLRPLQWTPPTHISPLHKAQQRLVLGGRRHVSSLAVAASSRSCQHQIYHSHSNDPFVNLSIENFLLEDTPQDSRILFLYVNRPCVVIGRNQNPWLETNLPALQRDTATNNADIVRRRSGGGAVFHDEGNLNYSVICPKPIFHRDKHAEMVVRALHRVGATNTKVNGRHDIVLGQDTKEPSAKVVQLQAEDVEGPQDEKIHNTVKISGSAYKLTRFRAMHHGTCLVDSPNLGNISAFLRSPARPYIKAKGVESVRSPVGNISSAVPSSSCLMEQVVCNIIEEFARLYGIHRDAVLRAQRAHAIDPELHTGDNWAVGGLDDFHALEEPAIVKGIQELQSLEWKYCQSPQFTFSTHPNDEDARPRPPLPPDLPTSTRVFLRVKSGAIISSEVSTSTDSEQADIQSRKIHEVLANRKLHEISDWTSLLAGSGAFDSYADIGSISNWLTSKLGH</sequence>
<dbReference type="VEuPathDB" id="FungiDB:PABG_04134"/>
<dbReference type="VEuPathDB" id="FungiDB:PADG_04488"/>
<evidence type="ECO:0000313" key="5">
    <source>
        <dbReference type="EMBL" id="ODH13726.1"/>
    </source>
</evidence>
<dbReference type="GO" id="GO:0005739">
    <property type="term" value="C:mitochondrion"/>
    <property type="evidence" value="ECO:0007669"/>
    <property type="project" value="TreeGrafter"/>
</dbReference>
<reference evidence="5 6" key="1">
    <citation type="submission" date="2016-06" db="EMBL/GenBank/DDBJ databases">
        <authorList>
            <person name="Kjaerup R.B."/>
            <person name="Dalgaard T.S."/>
            <person name="Juul-Madsen H.R."/>
        </authorList>
    </citation>
    <scope>NUCLEOTIDE SEQUENCE [LARGE SCALE GENOMIC DNA]</scope>
    <source>
        <strain evidence="5 6">Pb300</strain>
    </source>
</reference>
<dbReference type="Proteomes" id="UP000242814">
    <property type="component" value="Unassembled WGS sequence"/>
</dbReference>
<dbReference type="PANTHER" id="PTHR12561">
    <property type="entry name" value="LIPOATE-PROTEIN LIGASE"/>
    <property type="match status" value="1"/>
</dbReference>
<dbReference type="OrthoDB" id="201621at2759"/>
<dbReference type="GO" id="GO:0009249">
    <property type="term" value="P:protein lipoylation"/>
    <property type="evidence" value="ECO:0007669"/>
    <property type="project" value="InterPro"/>
</dbReference>
<comment type="pathway">
    <text evidence="2">Protein modification; protein lipoylation via exogenous pathway; protein N(6)-(lipoyl)lysine from lipoate: step 2/2.</text>
</comment>
<dbReference type="FunFam" id="3.30.930.10:FF:000090">
    <property type="entry name" value="Lipoyltransferase and lipoate-protein ligase, putative"/>
    <property type="match status" value="1"/>
</dbReference>
<dbReference type="InterPro" id="IPR045864">
    <property type="entry name" value="aa-tRNA-synth_II/BPL/LPL"/>
</dbReference>
<organism evidence="5 6">
    <name type="scientific">Paracoccidioides brasiliensis</name>
    <dbReference type="NCBI Taxonomy" id="121759"/>
    <lineage>
        <taxon>Eukaryota</taxon>
        <taxon>Fungi</taxon>
        <taxon>Dikarya</taxon>
        <taxon>Ascomycota</taxon>
        <taxon>Pezizomycotina</taxon>
        <taxon>Eurotiomycetes</taxon>
        <taxon>Eurotiomycetidae</taxon>
        <taxon>Onygenales</taxon>
        <taxon>Ajellomycetaceae</taxon>
        <taxon>Paracoccidioides</taxon>
    </lineage>
</organism>
<name>A0A1D2J612_PARBR</name>
<evidence type="ECO:0000313" key="6">
    <source>
        <dbReference type="Proteomes" id="UP000242814"/>
    </source>
</evidence>
<accession>A0A1D2J612</accession>
<gene>
    <name evidence="5" type="ORF">ACO22_06961</name>
</gene>
<dbReference type="InterPro" id="IPR004143">
    <property type="entry name" value="BPL_LPL_catalytic"/>
</dbReference>
<dbReference type="Gene3D" id="3.30.930.10">
    <property type="entry name" value="Bira Bifunctional Protein, Domain 2"/>
    <property type="match status" value="1"/>
</dbReference>
<evidence type="ECO:0000256" key="2">
    <source>
        <dbReference type="ARBA" id="ARBA00005085"/>
    </source>
</evidence>
<dbReference type="AlphaFoldDB" id="A0A1D2J612"/>
<dbReference type="EMBL" id="LZYO01000429">
    <property type="protein sequence ID" value="ODH13726.1"/>
    <property type="molecule type" value="Genomic_DNA"/>
</dbReference>
<evidence type="ECO:0000256" key="1">
    <source>
        <dbReference type="ARBA" id="ARBA00003253"/>
    </source>
</evidence>
<dbReference type="PANTHER" id="PTHR12561:SF3">
    <property type="entry name" value="LIPOYLTRANSFERASE 1, MITOCHONDRIAL"/>
    <property type="match status" value="1"/>
</dbReference>
<dbReference type="CDD" id="cd16443">
    <property type="entry name" value="LplA"/>
    <property type="match status" value="1"/>
</dbReference>
<protein>
    <recommendedName>
        <fullName evidence="4">Putative lipoate-protein ligase A</fullName>
    </recommendedName>
</protein>
<evidence type="ECO:0000256" key="4">
    <source>
        <dbReference type="ARBA" id="ARBA00015925"/>
    </source>
</evidence>
<dbReference type="GO" id="GO:0017118">
    <property type="term" value="F:lipoyltransferase activity"/>
    <property type="evidence" value="ECO:0007669"/>
    <property type="project" value="TreeGrafter"/>
</dbReference>